<feature type="transmembrane region" description="Helical" evidence="1">
    <location>
        <begin position="61"/>
        <end position="80"/>
    </location>
</feature>
<name>A0A7H1B173_9ACTN</name>
<sequence length="107" mass="11169">MEPLPTGPFDAPQRPRFWSAVAAVLFLPAALGAAVLTLMSERAGRCLTYGERCGSSLPNQVFAGALVLGLAALVVVQAAPGVRVRRWALAAQLVFEGTALVTILSHA</sequence>
<gene>
    <name evidence="2" type="ORF">IAG42_01835</name>
</gene>
<dbReference type="KEGG" id="sxn:IAG42_01835"/>
<feature type="transmembrane region" description="Helical" evidence="1">
    <location>
        <begin position="20"/>
        <end position="40"/>
    </location>
</feature>
<dbReference type="AlphaFoldDB" id="A0A7H1B173"/>
<protein>
    <submittedName>
        <fullName evidence="2">Uncharacterized protein</fullName>
    </submittedName>
</protein>
<dbReference type="EMBL" id="CP061281">
    <property type="protein sequence ID" value="QNS02478.1"/>
    <property type="molecule type" value="Genomic_DNA"/>
</dbReference>
<organism evidence="2 3">
    <name type="scientific">Streptomyces xanthii</name>
    <dbReference type="NCBI Taxonomy" id="2768069"/>
    <lineage>
        <taxon>Bacteria</taxon>
        <taxon>Bacillati</taxon>
        <taxon>Actinomycetota</taxon>
        <taxon>Actinomycetes</taxon>
        <taxon>Kitasatosporales</taxon>
        <taxon>Streptomycetaceae</taxon>
        <taxon>Streptomyces</taxon>
    </lineage>
</organism>
<evidence type="ECO:0000313" key="3">
    <source>
        <dbReference type="Proteomes" id="UP000516428"/>
    </source>
</evidence>
<evidence type="ECO:0000313" key="2">
    <source>
        <dbReference type="EMBL" id="QNS02478.1"/>
    </source>
</evidence>
<dbReference type="RefSeq" id="WP_188335233.1">
    <property type="nucleotide sequence ID" value="NZ_CP061281.1"/>
</dbReference>
<reference evidence="2 3" key="1">
    <citation type="submission" date="2020-09" db="EMBL/GenBank/DDBJ databases">
        <title>A novel species.</title>
        <authorList>
            <person name="Gao J."/>
        </authorList>
    </citation>
    <scope>NUCLEOTIDE SEQUENCE [LARGE SCALE GENOMIC DNA]</scope>
    <source>
        <strain evidence="2 3">CRXT-Y-14</strain>
    </source>
</reference>
<evidence type="ECO:0000256" key="1">
    <source>
        <dbReference type="SAM" id="Phobius"/>
    </source>
</evidence>
<keyword evidence="1" id="KW-1133">Transmembrane helix</keyword>
<keyword evidence="3" id="KW-1185">Reference proteome</keyword>
<dbReference type="Proteomes" id="UP000516428">
    <property type="component" value="Chromosome"/>
</dbReference>
<keyword evidence="1" id="KW-0472">Membrane</keyword>
<keyword evidence="1" id="KW-0812">Transmembrane</keyword>
<accession>A0A7H1B173</accession>
<proteinExistence type="predicted"/>